<dbReference type="eggNOG" id="ENOG502QSPQ">
    <property type="taxonomic scope" value="Eukaryota"/>
</dbReference>
<dbReference type="GO" id="GO:0005634">
    <property type="term" value="C:nucleus"/>
    <property type="evidence" value="ECO:0007669"/>
    <property type="project" value="EnsemblPlants"/>
</dbReference>
<keyword evidence="6" id="KW-0539">Nucleus</keyword>
<evidence type="ECO:0000256" key="4">
    <source>
        <dbReference type="ARBA" id="ARBA00023125"/>
    </source>
</evidence>
<keyword evidence="3" id="KW-0175">Coiled coil</keyword>
<evidence type="ECO:0000259" key="7">
    <source>
        <dbReference type="PROSITE" id="PS51519"/>
    </source>
</evidence>
<evidence type="ECO:0000256" key="1">
    <source>
        <dbReference type="ARBA" id="ARBA00004049"/>
    </source>
</evidence>
<dbReference type="OrthoDB" id="6270329at2759"/>
<keyword evidence="9" id="KW-1185">Reference proteome</keyword>
<accession>D7MSC7</accession>
<dbReference type="PANTHER" id="PTHR46373:SF27">
    <property type="entry name" value="PROTEIN RKD4"/>
    <property type="match status" value="1"/>
</dbReference>
<dbReference type="EMBL" id="GL348720">
    <property type="protein sequence ID" value="EFH42210.1"/>
    <property type="molecule type" value="Genomic_DNA"/>
</dbReference>
<dbReference type="InterPro" id="IPR044607">
    <property type="entry name" value="RKD-like"/>
</dbReference>
<dbReference type="GO" id="GO:0003677">
    <property type="term" value="F:DNA binding"/>
    <property type="evidence" value="ECO:0007669"/>
    <property type="project" value="UniProtKB-KW"/>
</dbReference>
<dbReference type="Proteomes" id="UP000008694">
    <property type="component" value="Unassembled WGS sequence"/>
</dbReference>
<keyword evidence="5" id="KW-0804">Transcription</keyword>
<dbReference type="PANTHER" id="PTHR46373">
    <property type="entry name" value="PROTEIN RKD4"/>
    <property type="match status" value="1"/>
</dbReference>
<organism evidence="9">
    <name type="scientific">Arabidopsis lyrata subsp. lyrata</name>
    <name type="common">Lyre-leaved rock-cress</name>
    <dbReference type="NCBI Taxonomy" id="81972"/>
    <lineage>
        <taxon>Eukaryota</taxon>
        <taxon>Viridiplantae</taxon>
        <taxon>Streptophyta</taxon>
        <taxon>Embryophyta</taxon>
        <taxon>Tracheophyta</taxon>
        <taxon>Spermatophyta</taxon>
        <taxon>Magnoliopsida</taxon>
        <taxon>eudicotyledons</taxon>
        <taxon>Gunneridae</taxon>
        <taxon>Pentapetalae</taxon>
        <taxon>rosids</taxon>
        <taxon>malvids</taxon>
        <taxon>Brassicales</taxon>
        <taxon>Brassicaceae</taxon>
        <taxon>Camelineae</taxon>
        <taxon>Arabidopsis</taxon>
    </lineage>
</organism>
<evidence type="ECO:0000256" key="5">
    <source>
        <dbReference type="ARBA" id="ARBA00023163"/>
    </source>
</evidence>
<dbReference type="PROSITE" id="PS51519">
    <property type="entry name" value="RWP_RK"/>
    <property type="match status" value="1"/>
</dbReference>
<keyword evidence="2" id="KW-0805">Transcription regulation</keyword>
<evidence type="ECO:0000256" key="3">
    <source>
        <dbReference type="ARBA" id="ARBA00023054"/>
    </source>
</evidence>
<evidence type="ECO:0000313" key="9">
    <source>
        <dbReference type="Proteomes" id="UP000008694"/>
    </source>
</evidence>
<gene>
    <name evidence="8" type="ORF">ARALYDRAFT_331662</name>
</gene>
<dbReference type="STRING" id="81972.D7MSC7"/>
<name>D7MSC7_ARALL</name>
<evidence type="ECO:0000256" key="2">
    <source>
        <dbReference type="ARBA" id="ARBA00023015"/>
    </source>
</evidence>
<dbReference type="KEGG" id="aly:9300291"/>
<dbReference type="GO" id="GO:0009793">
    <property type="term" value="P:embryo development ending in seed dormancy"/>
    <property type="evidence" value="ECO:0007669"/>
    <property type="project" value="EnsemblPlants"/>
</dbReference>
<comment type="function">
    <text evidence="1">Putative transcription factor.</text>
</comment>
<dbReference type="InterPro" id="IPR003035">
    <property type="entry name" value="RWP-RK_dom"/>
</dbReference>
<evidence type="ECO:0000256" key="6">
    <source>
        <dbReference type="ARBA" id="ARBA00023242"/>
    </source>
</evidence>
<sequence>MSSSKHSSVFNYSALFLSLILQQMDHNSLHQLDSPKIENQYEPDSLYDMLEKLPPLETLLDTEDLKPNAGLHFQFQYNSFDDFFENIEVDITIPSDVHLLTQEPYFSSGSSSPLAIQNDCLSSDERVEKRTVKKKRNLKKKRQDKLEMSEIKQFFDRPIMRAAKELNVGLTVLKKRCRELGIYRWPHRKLKSLNSLIKNLKSVGMEEEVKNLEEHRVLIEQEPDAELSDGTKKLRQACFKANYKRRKSLGDDYY</sequence>
<dbReference type="AlphaFoldDB" id="D7MSC7"/>
<evidence type="ECO:0000313" key="8">
    <source>
        <dbReference type="EMBL" id="EFH42210.1"/>
    </source>
</evidence>
<dbReference type="HOGENOM" id="CLU_071153_3_1_1"/>
<dbReference type="Pfam" id="PF02042">
    <property type="entry name" value="RWP-RK"/>
    <property type="match status" value="1"/>
</dbReference>
<dbReference type="Gramene" id="fgenesh1_pm.C_scaffold_8001005">
    <property type="protein sequence ID" value="fgenesh1_pm.C_scaffold_8001005"/>
    <property type="gene ID" value="fgenesh1_pm.C_scaffold_8001005"/>
</dbReference>
<proteinExistence type="predicted"/>
<keyword evidence="4" id="KW-0238">DNA-binding</keyword>
<dbReference type="GO" id="GO:0003700">
    <property type="term" value="F:DNA-binding transcription factor activity"/>
    <property type="evidence" value="ECO:0007669"/>
    <property type="project" value="InterPro"/>
</dbReference>
<reference evidence="9" key="1">
    <citation type="journal article" date="2011" name="Nat. Genet.">
        <title>The Arabidopsis lyrata genome sequence and the basis of rapid genome size change.</title>
        <authorList>
            <person name="Hu T.T."/>
            <person name="Pattyn P."/>
            <person name="Bakker E.G."/>
            <person name="Cao J."/>
            <person name="Cheng J.-F."/>
            <person name="Clark R.M."/>
            <person name="Fahlgren N."/>
            <person name="Fawcett J.A."/>
            <person name="Grimwood J."/>
            <person name="Gundlach H."/>
            <person name="Haberer G."/>
            <person name="Hollister J.D."/>
            <person name="Ossowski S."/>
            <person name="Ottilar R.P."/>
            <person name="Salamov A.A."/>
            <person name="Schneeberger K."/>
            <person name="Spannagl M."/>
            <person name="Wang X."/>
            <person name="Yang L."/>
            <person name="Nasrallah M.E."/>
            <person name="Bergelson J."/>
            <person name="Carrington J.C."/>
            <person name="Gaut B.S."/>
            <person name="Schmutz J."/>
            <person name="Mayer K.F.X."/>
            <person name="Van de Peer Y."/>
            <person name="Grigoriev I.V."/>
            <person name="Nordborg M."/>
            <person name="Weigel D."/>
            <person name="Guo Y.-L."/>
        </authorList>
    </citation>
    <scope>NUCLEOTIDE SEQUENCE [LARGE SCALE GENOMIC DNA]</scope>
    <source>
        <strain evidence="9">cv. MN47</strain>
    </source>
</reference>
<protein>
    <submittedName>
        <fullName evidence="8">RWP-RK domain-containing protein</fullName>
    </submittedName>
</protein>
<feature type="domain" description="RWP-RK" evidence="7">
    <location>
        <begin position="129"/>
        <end position="214"/>
    </location>
</feature>